<dbReference type="EMBL" id="DVJN01000012">
    <property type="protein sequence ID" value="HIS91500.1"/>
    <property type="molecule type" value="Genomic_DNA"/>
</dbReference>
<evidence type="ECO:0000313" key="1">
    <source>
        <dbReference type="EMBL" id="HIS91500.1"/>
    </source>
</evidence>
<gene>
    <name evidence="1" type="ORF">IAA84_00605</name>
</gene>
<dbReference type="Proteomes" id="UP000824140">
    <property type="component" value="Unassembled WGS sequence"/>
</dbReference>
<protein>
    <submittedName>
        <fullName evidence="1">DUF58 domain-containing protein</fullName>
    </submittedName>
</protein>
<dbReference type="PANTHER" id="PTHR34351">
    <property type="entry name" value="SLR1927 PROTEIN-RELATED"/>
    <property type="match status" value="1"/>
</dbReference>
<evidence type="ECO:0000313" key="2">
    <source>
        <dbReference type="Proteomes" id="UP000824140"/>
    </source>
</evidence>
<dbReference type="AlphaFoldDB" id="A0A9D1FZ18"/>
<reference evidence="1" key="1">
    <citation type="submission" date="2020-10" db="EMBL/GenBank/DDBJ databases">
        <authorList>
            <person name="Gilroy R."/>
        </authorList>
    </citation>
    <scope>NUCLEOTIDE SEQUENCE</scope>
    <source>
        <strain evidence="1">13766</strain>
    </source>
</reference>
<reference evidence="1" key="2">
    <citation type="journal article" date="2021" name="PeerJ">
        <title>Extensive microbial diversity within the chicken gut microbiome revealed by metagenomics and culture.</title>
        <authorList>
            <person name="Gilroy R."/>
            <person name="Ravi A."/>
            <person name="Getino M."/>
            <person name="Pursley I."/>
            <person name="Horton D.L."/>
            <person name="Alikhan N.F."/>
            <person name="Baker D."/>
            <person name="Gharbi K."/>
            <person name="Hall N."/>
            <person name="Watson M."/>
            <person name="Adriaenssens E.M."/>
            <person name="Foster-Nyarko E."/>
            <person name="Jarju S."/>
            <person name="Secka A."/>
            <person name="Antonio M."/>
            <person name="Oren A."/>
            <person name="Chaudhuri R.R."/>
            <person name="La Ragione R."/>
            <person name="Hildebrand F."/>
            <person name="Pallen M.J."/>
        </authorList>
    </citation>
    <scope>NUCLEOTIDE SEQUENCE</scope>
    <source>
        <strain evidence="1">13766</strain>
    </source>
</reference>
<name>A0A9D1FZ18_9FIRM</name>
<organism evidence="1 2">
    <name type="scientific">Candidatus Alectryocaccomicrobium excrementavium</name>
    <dbReference type="NCBI Taxonomy" id="2840668"/>
    <lineage>
        <taxon>Bacteria</taxon>
        <taxon>Bacillati</taxon>
        <taxon>Bacillota</taxon>
        <taxon>Clostridia</taxon>
        <taxon>Candidatus Alectryocaccomicrobium</taxon>
    </lineage>
</organism>
<sequence>MNVLWVLFVAVLLGLLQAWLFHTFGQKRLEYYRSFSQDAVHEGDGVQLVEVLRNRKPLPVPWLRIESRISPFLRFRHSKGEEREINAEQYHKSVFFIAPFCQITRRHDITCEKRGVYSVGTLAITSGDLFAITQRVAERSLDCRLTVYPRLLPESELPPSAMRWQGELIVRRFIMPDPFLINGIRNYLPGDPLRNVHWGATARMGGRLQVKQFDTTSDPRALIILNVQTTEEQWGELMDYEQPVIEQGIRIAATMAARALSCGVDAGFASNACYQGEKGQGKCIYIPARRSAGQAEALFTAMARLQIFRELTFPQFLGDMTQVSGADIAILSCYTSPAVEEAMNRLRARGNTVELIRIGGEAAA</sequence>
<dbReference type="PANTHER" id="PTHR34351:SF2">
    <property type="entry name" value="DUF58 DOMAIN-CONTAINING PROTEIN"/>
    <property type="match status" value="1"/>
</dbReference>
<proteinExistence type="predicted"/>
<comment type="caution">
    <text evidence="1">The sequence shown here is derived from an EMBL/GenBank/DDBJ whole genome shotgun (WGS) entry which is preliminary data.</text>
</comment>
<accession>A0A9D1FZ18</accession>